<dbReference type="GO" id="GO:0016846">
    <property type="term" value="F:carbon-sulfur lyase activity"/>
    <property type="evidence" value="ECO:0007669"/>
    <property type="project" value="InterPro"/>
</dbReference>
<dbReference type="Proteomes" id="UP000801428">
    <property type="component" value="Unassembled WGS sequence"/>
</dbReference>
<comment type="similarity">
    <text evidence="1">Belongs to the Gfa family.</text>
</comment>
<dbReference type="OrthoDB" id="3930719at2759"/>
<evidence type="ECO:0000256" key="3">
    <source>
        <dbReference type="ARBA" id="ARBA00022833"/>
    </source>
</evidence>
<keyword evidence="2" id="KW-0479">Metal-binding</keyword>
<dbReference type="Gene3D" id="2.170.150.70">
    <property type="match status" value="1"/>
</dbReference>
<keyword evidence="3" id="KW-0862">Zinc</keyword>
<name>A0A9P4T7H2_CURKU</name>
<sequence length="200" mass="22824">MSTLKAYKGSCHCGFVNYQIRLKFPPSHDQEGPSISLYKCNCSTCQKMGFFHCRPITPAEDFVLVSPTNIEELGDYRVYTETNGWYFCKKCGVRVFGIGAKWGRTQIDLEAWGAGETGEGEGGGEKQEVLKTLETTKKRIIDGEEVMKPYHYVSVNAVTLEPNEDIDLRMWHEKDWIIYVDCRSRIDQARHGKPFEGGMY</sequence>
<comment type="caution">
    <text evidence="5">The sequence shown here is derived from an EMBL/GenBank/DDBJ whole genome shotgun (WGS) entry which is preliminary data.</text>
</comment>
<protein>
    <recommendedName>
        <fullName evidence="4">CENP-V/GFA domain-containing protein</fullName>
    </recommendedName>
</protein>
<dbReference type="EMBL" id="SWKU01000025">
    <property type="protein sequence ID" value="KAF2996841.1"/>
    <property type="molecule type" value="Genomic_DNA"/>
</dbReference>
<dbReference type="PROSITE" id="PS51891">
    <property type="entry name" value="CENP_V_GFA"/>
    <property type="match status" value="1"/>
</dbReference>
<evidence type="ECO:0000256" key="2">
    <source>
        <dbReference type="ARBA" id="ARBA00022723"/>
    </source>
</evidence>
<dbReference type="GO" id="GO:0046872">
    <property type="term" value="F:metal ion binding"/>
    <property type="evidence" value="ECO:0007669"/>
    <property type="project" value="UniProtKB-KW"/>
</dbReference>
<dbReference type="InterPro" id="IPR052355">
    <property type="entry name" value="CENP-V-like"/>
</dbReference>
<keyword evidence="6" id="KW-1185">Reference proteome</keyword>
<evidence type="ECO:0000259" key="4">
    <source>
        <dbReference type="PROSITE" id="PS51891"/>
    </source>
</evidence>
<dbReference type="SUPFAM" id="SSF51316">
    <property type="entry name" value="Mss4-like"/>
    <property type="match status" value="1"/>
</dbReference>
<reference evidence="5" key="1">
    <citation type="submission" date="2019-04" db="EMBL/GenBank/DDBJ databases">
        <title>Sequencing of skin fungus with MAO and IRED activity.</title>
        <authorList>
            <person name="Marsaioli A.J."/>
            <person name="Bonatto J.M.C."/>
            <person name="Reis Junior O."/>
        </authorList>
    </citation>
    <scope>NUCLEOTIDE SEQUENCE</scope>
    <source>
        <strain evidence="5">30M1</strain>
    </source>
</reference>
<dbReference type="InterPro" id="IPR011057">
    <property type="entry name" value="Mss4-like_sf"/>
</dbReference>
<proteinExistence type="inferred from homology"/>
<organism evidence="5 6">
    <name type="scientific">Curvularia kusanoi</name>
    <name type="common">Cochliobolus kusanoi</name>
    <dbReference type="NCBI Taxonomy" id="90978"/>
    <lineage>
        <taxon>Eukaryota</taxon>
        <taxon>Fungi</taxon>
        <taxon>Dikarya</taxon>
        <taxon>Ascomycota</taxon>
        <taxon>Pezizomycotina</taxon>
        <taxon>Dothideomycetes</taxon>
        <taxon>Pleosporomycetidae</taxon>
        <taxon>Pleosporales</taxon>
        <taxon>Pleosporineae</taxon>
        <taxon>Pleosporaceae</taxon>
        <taxon>Curvularia</taxon>
    </lineage>
</organism>
<evidence type="ECO:0000256" key="1">
    <source>
        <dbReference type="ARBA" id="ARBA00005495"/>
    </source>
</evidence>
<accession>A0A9P4T7H2</accession>
<evidence type="ECO:0000313" key="6">
    <source>
        <dbReference type="Proteomes" id="UP000801428"/>
    </source>
</evidence>
<evidence type="ECO:0000313" key="5">
    <source>
        <dbReference type="EMBL" id="KAF2996841.1"/>
    </source>
</evidence>
<dbReference type="PANTHER" id="PTHR28620">
    <property type="entry name" value="CENTROMERE PROTEIN V"/>
    <property type="match status" value="1"/>
</dbReference>
<dbReference type="InterPro" id="IPR006913">
    <property type="entry name" value="CENP-V/GFA"/>
</dbReference>
<dbReference type="AlphaFoldDB" id="A0A9P4T7H2"/>
<dbReference type="Pfam" id="PF04828">
    <property type="entry name" value="GFA"/>
    <property type="match status" value="1"/>
</dbReference>
<feature type="domain" description="CENP-V/GFA" evidence="4">
    <location>
        <begin position="7"/>
        <end position="142"/>
    </location>
</feature>
<gene>
    <name evidence="5" type="ORF">E8E13_003580</name>
</gene>
<dbReference type="PANTHER" id="PTHR28620:SF1">
    <property type="entry name" value="CENP-V_GFA DOMAIN-CONTAINING PROTEIN"/>
    <property type="match status" value="1"/>
</dbReference>